<evidence type="ECO:0000259" key="1">
    <source>
        <dbReference type="Pfam" id="PF01593"/>
    </source>
</evidence>
<dbReference type="OrthoDB" id="9769600at2"/>
<dbReference type="Gene3D" id="3.50.50.60">
    <property type="entry name" value="FAD/NAD(P)-binding domain"/>
    <property type="match status" value="2"/>
</dbReference>
<dbReference type="Gene3D" id="1.10.3110.10">
    <property type="entry name" value="protoporphyrinogen ix oxidase, domain 3"/>
    <property type="match status" value="1"/>
</dbReference>
<evidence type="ECO:0000313" key="2">
    <source>
        <dbReference type="EMBL" id="ODJ89050.1"/>
    </source>
</evidence>
<dbReference type="InterPro" id="IPR002937">
    <property type="entry name" value="Amino_oxidase"/>
</dbReference>
<dbReference type="Proteomes" id="UP000094769">
    <property type="component" value="Unassembled WGS sequence"/>
</dbReference>
<dbReference type="InterPro" id="IPR050464">
    <property type="entry name" value="Zeta_carotene_desat/Oxidored"/>
</dbReference>
<proteinExistence type="predicted"/>
<dbReference type="Gene3D" id="3.90.660.20">
    <property type="entry name" value="Protoporphyrinogen oxidase, mitochondrial, domain 2"/>
    <property type="match status" value="1"/>
</dbReference>
<name>A0A7Z1AGE8_9GAMM</name>
<organism evidence="2 3">
    <name type="scientific">Candidatus Thiodiazotropha endolucinida</name>
    <dbReference type="NCBI Taxonomy" id="1655433"/>
    <lineage>
        <taxon>Bacteria</taxon>
        <taxon>Pseudomonadati</taxon>
        <taxon>Pseudomonadota</taxon>
        <taxon>Gammaproteobacteria</taxon>
        <taxon>Chromatiales</taxon>
        <taxon>Sedimenticolaceae</taxon>
        <taxon>Candidatus Thiodiazotropha</taxon>
    </lineage>
</organism>
<accession>A0A7Z1AGE8</accession>
<sequence>MSNGVVDLLVVGAGISGLGMARMAKRQGIEPLILEAGSHIGGAINSHRFETDEGRFWAELGGHTCYNSYGNLLQLLEESGQLGDLQPKRKLRYWLQTGDRLTSIPSRLNYLELLGALPRLWMSKKAERTVADYFGHIMGQRNFKQVLGPALDAVVCQPAADFPADALFRKKPRRKEIVRSYTGPEGLQFFIGGIASALEIRPDTPVIRLEKGDNHYQAVTRNGAIQAKHIALAVAPDVAAKILLESMPDLAARLQEIEMASIESHAVLVRADRVRLPPLAGIIGVDDDFYSVVSRDPVPDETYRAFTFHFRPNGRDEASRMARISEVLGVGMEAIESHVSCSNRLPALRLGHHERISWIDNALQGGSLALTGNWFSGVSIEDSLIRSNQECQRLFGAAD</sequence>
<dbReference type="InterPro" id="IPR036188">
    <property type="entry name" value="FAD/NAD-bd_sf"/>
</dbReference>
<feature type="domain" description="Amine oxidase" evidence="1">
    <location>
        <begin position="15"/>
        <end position="257"/>
    </location>
</feature>
<dbReference type="AlphaFoldDB" id="A0A7Z1AGE8"/>
<keyword evidence="3" id="KW-1185">Reference proteome</keyword>
<protein>
    <submittedName>
        <fullName evidence="2">Protoporphyrinogen oxidase</fullName>
    </submittedName>
</protein>
<reference evidence="2 3" key="1">
    <citation type="submission" date="2016-06" db="EMBL/GenBank/DDBJ databases">
        <title>Genome sequence of endosymbiont of Candidatus Endolucinida thiodiazotropha.</title>
        <authorList>
            <person name="Poehlein A."/>
            <person name="Koenig S."/>
            <person name="Heiden S.E."/>
            <person name="Thuermer A."/>
            <person name="Voget S."/>
            <person name="Daniel R."/>
            <person name="Markert S."/>
            <person name="Gros O."/>
            <person name="Schweder T."/>
        </authorList>
    </citation>
    <scope>NUCLEOTIDE SEQUENCE [LARGE SCALE GENOMIC DNA]</scope>
    <source>
        <strain evidence="2 3">COS</strain>
    </source>
</reference>
<dbReference type="EMBL" id="MARB01000003">
    <property type="protein sequence ID" value="ODJ89050.1"/>
    <property type="molecule type" value="Genomic_DNA"/>
</dbReference>
<dbReference type="GO" id="GO:0016491">
    <property type="term" value="F:oxidoreductase activity"/>
    <property type="evidence" value="ECO:0007669"/>
    <property type="project" value="InterPro"/>
</dbReference>
<dbReference type="SUPFAM" id="SSF51905">
    <property type="entry name" value="FAD/NAD(P)-binding domain"/>
    <property type="match status" value="1"/>
</dbReference>
<gene>
    <name evidence="2" type="ORF">CODIS_06620</name>
</gene>
<dbReference type="RefSeq" id="WP_069121285.1">
    <property type="nucleotide sequence ID" value="NZ_MARB01000003.1"/>
</dbReference>
<comment type="caution">
    <text evidence="2">The sequence shown here is derived from an EMBL/GenBank/DDBJ whole genome shotgun (WGS) entry which is preliminary data.</text>
</comment>
<dbReference type="Pfam" id="PF01593">
    <property type="entry name" value="Amino_oxidase"/>
    <property type="match status" value="1"/>
</dbReference>
<evidence type="ECO:0000313" key="3">
    <source>
        <dbReference type="Proteomes" id="UP000094769"/>
    </source>
</evidence>
<dbReference type="PANTHER" id="PTHR42923">
    <property type="entry name" value="PROTOPORPHYRINOGEN OXIDASE"/>
    <property type="match status" value="1"/>
</dbReference>